<reference evidence="1 2" key="1">
    <citation type="journal article" date="2014" name="FEMS Microbiol. Lett.">
        <title>Genome sequencing analysis reveals virulence-related gene content of Ochrobactrum intermedium strain 229E, a urease-positive strain isolated from the human gastric niche.</title>
        <authorList>
            <person name="Kulkarni G.J."/>
            <person name="Shetty S."/>
            <person name="Dharne M.S."/>
            <person name="Shouche Y.S."/>
        </authorList>
    </citation>
    <scope>NUCLEOTIDE SEQUENCE [LARGE SCALE GENOMIC DNA]</scope>
    <source>
        <strain evidence="1 2">229E</strain>
    </source>
</reference>
<dbReference type="EMBL" id="ASXJ01000005">
    <property type="protein sequence ID" value="ERM03627.1"/>
    <property type="molecule type" value="Genomic_DNA"/>
</dbReference>
<name>U4VL75_9HYPH</name>
<dbReference type="AlphaFoldDB" id="U4VL75"/>
<proteinExistence type="predicted"/>
<protein>
    <submittedName>
        <fullName evidence="1">Uncharacterized protein</fullName>
    </submittedName>
</protein>
<accession>U4VL75</accession>
<comment type="caution">
    <text evidence="1">The sequence shown here is derived from an EMBL/GenBank/DDBJ whole genome shotgun (WGS) entry which is preliminary data.</text>
</comment>
<evidence type="ECO:0000313" key="2">
    <source>
        <dbReference type="Proteomes" id="UP000016842"/>
    </source>
</evidence>
<evidence type="ECO:0000313" key="1">
    <source>
        <dbReference type="EMBL" id="ERM03627.1"/>
    </source>
</evidence>
<organism evidence="1 2">
    <name type="scientific">Brucella intermedia 229E</name>
    <dbReference type="NCBI Taxonomy" id="1337887"/>
    <lineage>
        <taxon>Bacteria</taxon>
        <taxon>Pseudomonadati</taxon>
        <taxon>Pseudomonadota</taxon>
        <taxon>Alphaproteobacteria</taxon>
        <taxon>Hyphomicrobiales</taxon>
        <taxon>Brucellaceae</taxon>
        <taxon>Brucella/Ochrobactrum group</taxon>
        <taxon>Brucella</taxon>
    </lineage>
</organism>
<dbReference type="Proteomes" id="UP000016842">
    <property type="component" value="Unassembled WGS sequence"/>
</dbReference>
<gene>
    <name evidence="1" type="ORF">Q644_00460</name>
</gene>
<sequence length="54" mass="5647">MAQTLLGFSLFRFVGSGAGQRLLVVISVSLVAAKKFEGHTTALKMAQLVIEPGG</sequence>